<protein>
    <submittedName>
        <fullName evidence="1">Uncharacterized protein</fullName>
    </submittedName>
</protein>
<dbReference type="Proteomes" id="UP000612893">
    <property type="component" value="Unassembled WGS sequence"/>
</dbReference>
<organism evidence="1 2">
    <name type="scientific">Candidatus Nephthysia bennettiae</name>
    <dbReference type="NCBI Taxonomy" id="3127016"/>
    <lineage>
        <taxon>Bacteria</taxon>
        <taxon>Bacillati</taxon>
        <taxon>Candidatus Dormiibacterota</taxon>
        <taxon>Candidatus Dormibacteria</taxon>
        <taxon>Candidatus Dormibacterales</taxon>
        <taxon>Candidatus Dormibacteraceae</taxon>
        <taxon>Candidatus Nephthysia</taxon>
    </lineage>
</organism>
<dbReference type="EMBL" id="JAEKNR010000040">
    <property type="protein sequence ID" value="MBJ7597178.1"/>
    <property type="molecule type" value="Genomic_DNA"/>
</dbReference>
<comment type="caution">
    <text evidence="1">The sequence shown here is derived from an EMBL/GenBank/DDBJ whole genome shotgun (WGS) entry which is preliminary data.</text>
</comment>
<proteinExistence type="predicted"/>
<evidence type="ECO:0000313" key="1">
    <source>
        <dbReference type="EMBL" id="MBJ7597178.1"/>
    </source>
</evidence>
<accession>A0A934K5Q0</accession>
<evidence type="ECO:0000313" key="2">
    <source>
        <dbReference type="Proteomes" id="UP000612893"/>
    </source>
</evidence>
<dbReference type="AlphaFoldDB" id="A0A934K5Q0"/>
<reference evidence="1" key="1">
    <citation type="submission" date="2020-10" db="EMBL/GenBank/DDBJ databases">
        <title>Ca. Dormibacterota MAGs.</title>
        <authorList>
            <person name="Montgomery K."/>
        </authorList>
    </citation>
    <scope>NUCLEOTIDE SEQUENCE [LARGE SCALE GENOMIC DNA]</scope>
    <source>
        <strain evidence="1">SC8812_S17_10</strain>
    </source>
</reference>
<dbReference type="RefSeq" id="WP_338199204.1">
    <property type="nucleotide sequence ID" value="NZ_JAEKNR010000040.1"/>
</dbReference>
<keyword evidence="2" id="KW-1185">Reference proteome</keyword>
<gene>
    <name evidence="1" type="ORF">JF922_03710</name>
</gene>
<sequence length="57" mass="6625">MIMTMRHHRVPANQLAEVTRRVDTDWIETVRRLPGFVSAYAVRLADEQLTFGRHSST</sequence>
<name>A0A934K5Q0_9BACT</name>